<name>A0A8R1IS81_CAEJA</name>
<evidence type="ECO:0000313" key="2">
    <source>
        <dbReference type="Proteomes" id="UP000005237"/>
    </source>
</evidence>
<reference evidence="2" key="1">
    <citation type="submission" date="2010-08" db="EMBL/GenBank/DDBJ databases">
        <authorList>
            <consortium name="Caenorhabditis japonica Sequencing Consortium"/>
            <person name="Wilson R.K."/>
        </authorList>
    </citation>
    <scope>NUCLEOTIDE SEQUENCE [LARGE SCALE GENOMIC DNA]</scope>
    <source>
        <strain evidence="2">DF5081</strain>
    </source>
</reference>
<sequence>MPHRCLSDASRCLNNAHKFPSMLINAIGANRCLANDSSMPHWCPSMPHQCPFYAQWMPLICPINASEMLNNA</sequence>
<dbReference type="Proteomes" id="UP000005237">
    <property type="component" value="Unassembled WGS sequence"/>
</dbReference>
<organism evidence="1 2">
    <name type="scientific">Caenorhabditis japonica</name>
    <dbReference type="NCBI Taxonomy" id="281687"/>
    <lineage>
        <taxon>Eukaryota</taxon>
        <taxon>Metazoa</taxon>
        <taxon>Ecdysozoa</taxon>
        <taxon>Nematoda</taxon>
        <taxon>Chromadorea</taxon>
        <taxon>Rhabditida</taxon>
        <taxon>Rhabditina</taxon>
        <taxon>Rhabditomorpha</taxon>
        <taxon>Rhabditoidea</taxon>
        <taxon>Rhabditidae</taxon>
        <taxon>Peloderinae</taxon>
        <taxon>Caenorhabditis</taxon>
    </lineage>
</organism>
<accession>A0A8R1IS81</accession>
<keyword evidence="2" id="KW-1185">Reference proteome</keyword>
<protein>
    <submittedName>
        <fullName evidence="1">Uncharacterized protein</fullName>
    </submittedName>
</protein>
<proteinExistence type="predicted"/>
<evidence type="ECO:0000313" key="1">
    <source>
        <dbReference type="EnsemblMetazoa" id="CJA35917.1"/>
    </source>
</evidence>
<reference evidence="1" key="2">
    <citation type="submission" date="2022-06" db="UniProtKB">
        <authorList>
            <consortium name="EnsemblMetazoa"/>
        </authorList>
    </citation>
    <scope>IDENTIFICATION</scope>
    <source>
        <strain evidence="1">DF5081</strain>
    </source>
</reference>
<dbReference type="EnsemblMetazoa" id="CJA35917.1">
    <property type="protein sequence ID" value="CJA35917.1"/>
    <property type="gene ID" value="WBGene00211764"/>
</dbReference>
<dbReference type="AlphaFoldDB" id="A0A8R1IS81"/>